<keyword evidence="2" id="KW-1133">Transmembrane helix</keyword>
<evidence type="ECO:0000313" key="3">
    <source>
        <dbReference type="EMBL" id="UKK02853.2"/>
    </source>
</evidence>
<keyword evidence="2" id="KW-0812">Transmembrane</keyword>
<feature type="region of interest" description="Disordered" evidence="1">
    <location>
        <begin position="166"/>
        <end position="204"/>
    </location>
</feature>
<evidence type="ECO:0000313" key="4">
    <source>
        <dbReference type="Proteomes" id="UP000244811"/>
    </source>
</evidence>
<keyword evidence="2" id="KW-0472">Membrane</keyword>
<reference evidence="3" key="1">
    <citation type="submission" date="2022-07" db="EMBL/GenBank/DDBJ databases">
        <title>Evaluation of T. orientalis genome assembly methods using nanopore sequencing and analysis of variation between genomes.</title>
        <authorList>
            <person name="Yam J."/>
            <person name="Micallef M.L."/>
            <person name="Liu M."/>
            <person name="Djordjevic S.P."/>
            <person name="Bogema D.R."/>
            <person name="Jenkins C."/>
        </authorList>
    </citation>
    <scope>NUCLEOTIDE SEQUENCE</scope>
    <source>
        <strain evidence="3">Goon Nure</strain>
    </source>
</reference>
<feature type="compositionally biased region" description="Polar residues" evidence="1">
    <location>
        <begin position="168"/>
        <end position="195"/>
    </location>
</feature>
<dbReference type="Proteomes" id="UP000244811">
    <property type="component" value="Chromosome 4"/>
</dbReference>
<organism evidence="3 4">
    <name type="scientific">Theileria orientalis</name>
    <dbReference type="NCBI Taxonomy" id="68886"/>
    <lineage>
        <taxon>Eukaryota</taxon>
        <taxon>Sar</taxon>
        <taxon>Alveolata</taxon>
        <taxon>Apicomplexa</taxon>
        <taxon>Aconoidasida</taxon>
        <taxon>Piroplasmida</taxon>
        <taxon>Theileriidae</taxon>
        <taxon>Theileria</taxon>
    </lineage>
</organism>
<protein>
    <submittedName>
        <fullName evidence="3">Uncharacterized protein</fullName>
    </submittedName>
</protein>
<feature type="compositionally biased region" description="Polar residues" evidence="1">
    <location>
        <begin position="314"/>
        <end position="330"/>
    </location>
</feature>
<accession>A0A976MFA4</accession>
<dbReference type="EMBL" id="CP056072">
    <property type="protein sequence ID" value="UKK02853.2"/>
    <property type="molecule type" value="Genomic_DNA"/>
</dbReference>
<feature type="region of interest" description="Disordered" evidence="1">
    <location>
        <begin position="283"/>
        <end position="332"/>
    </location>
</feature>
<sequence>MKDIKNNSSAVYYYVSLLKMLDKDVKNLFGYVEKLRTLKGITTEPKIMDSILGELKDKVKDLLDFIDFGIQLRDKKLYDIKIFLKTKPFDQLKRFKNINKTWEGIKAHDEWAKNHFMFKFKTPINYDHSENGKPKPTMAPAKVQNITTQTPKTTVLKAGLKPAELSSFDLQTTPKPTTEANSKDNGSATGEQISGQNGGEDDYHYYSGSGVDYIYSGSGLEPTEQASGLEPGITTISPKTEETQTTGATTTAKSATETEVPSTVTEATTTEPEFFPVKTVKPSIPTQKTTTSHQKATTVLHPESGTTEMKIGENSRNSQDPKLSKNQQQPIIVRPTFETDKLDSKMDQIIKDLGTLADKVIYVFNTIKKADATKQDQKTQCLGLIYEAESMVIDMDCKMNEIYRSLTDALRYDHNVKFNNLKHIHTVHEKDTIKLLQSGEEMKNVFERNKKDIISPILMFFVASLIKDFLVPSILPYAFMQIYVNDMVLLAVVIELYSSILVLIIERLATEFRNWNQAYDTFWVMAAPLIAILLTSTLALNTNLPRIRAFYRSETKVLLVTISLLVFGSILKQISYVSVANYVYYQSGDVLGNVKYLLSYHLGAIVFRFIVCTLAIKTESKLNLGFRFPNLPIQQNPGNSCFLLWLKSGIKSSLKEAFGDFATNIWRYT</sequence>
<proteinExistence type="predicted"/>
<feature type="transmembrane region" description="Helical" evidence="2">
    <location>
        <begin position="525"/>
        <end position="545"/>
    </location>
</feature>
<feature type="transmembrane region" description="Helical" evidence="2">
    <location>
        <begin position="597"/>
        <end position="616"/>
    </location>
</feature>
<feature type="transmembrane region" description="Helical" evidence="2">
    <location>
        <begin position="557"/>
        <end position="577"/>
    </location>
</feature>
<gene>
    <name evidence="3" type="ORF">MACK_002950</name>
</gene>
<evidence type="ECO:0000256" key="1">
    <source>
        <dbReference type="SAM" id="MobiDB-lite"/>
    </source>
</evidence>
<feature type="compositionally biased region" description="Polar residues" evidence="1">
    <location>
        <begin position="284"/>
        <end position="297"/>
    </location>
</feature>
<feature type="transmembrane region" description="Helical" evidence="2">
    <location>
        <begin position="453"/>
        <end position="475"/>
    </location>
</feature>
<evidence type="ECO:0000256" key="2">
    <source>
        <dbReference type="SAM" id="Phobius"/>
    </source>
</evidence>
<feature type="transmembrane region" description="Helical" evidence="2">
    <location>
        <begin position="487"/>
        <end position="505"/>
    </location>
</feature>
<feature type="compositionally biased region" description="Low complexity" evidence="1">
    <location>
        <begin position="243"/>
        <end position="268"/>
    </location>
</feature>
<feature type="region of interest" description="Disordered" evidence="1">
    <location>
        <begin position="216"/>
        <end position="268"/>
    </location>
</feature>
<name>A0A976MFA4_THEOR</name>
<dbReference type="AlphaFoldDB" id="A0A976MFA4"/>